<proteinExistence type="inferred from homology"/>
<name>A0A3F2Y6X0_DEKBR</name>
<dbReference type="Proteomes" id="UP000478008">
    <property type="component" value="Unassembled WGS sequence"/>
</dbReference>
<dbReference type="GO" id="GO:0000398">
    <property type="term" value="P:mRNA splicing, via spliceosome"/>
    <property type="evidence" value="ECO:0007669"/>
    <property type="project" value="TreeGrafter"/>
</dbReference>
<dbReference type="PRINTS" id="PR00322">
    <property type="entry name" value="G10"/>
</dbReference>
<dbReference type="STRING" id="5007.A0A3F2Y6X0"/>
<dbReference type="Pfam" id="PF01125">
    <property type="entry name" value="BUD31"/>
    <property type="match status" value="1"/>
</dbReference>
<keyword evidence="5" id="KW-1185">Reference proteome</keyword>
<dbReference type="InterPro" id="IPR001748">
    <property type="entry name" value="BUD31"/>
</dbReference>
<evidence type="ECO:0000256" key="1">
    <source>
        <dbReference type="ARBA" id="ARBA00004123"/>
    </source>
</evidence>
<evidence type="ECO:0000256" key="2">
    <source>
        <dbReference type="ARBA" id="ARBA00005287"/>
    </source>
</evidence>
<dbReference type="AlphaFoldDB" id="A0A3F2Y6X0"/>
<reference evidence="4 5" key="1">
    <citation type="submission" date="2019-07" db="EMBL/GenBank/DDBJ databases">
        <authorList>
            <person name="Friedrich A."/>
            <person name="Schacherer J."/>
        </authorList>
    </citation>
    <scope>NUCLEOTIDE SEQUENCE [LARGE SCALE GENOMIC DNA]</scope>
</reference>
<dbReference type="GO" id="GO:0005681">
    <property type="term" value="C:spliceosomal complex"/>
    <property type="evidence" value="ECO:0007669"/>
    <property type="project" value="TreeGrafter"/>
</dbReference>
<accession>A0A3F2Y6X0</accession>
<comment type="similarity">
    <text evidence="2">Belongs to the BUD31 (G10) family.</text>
</comment>
<protein>
    <submittedName>
        <fullName evidence="4">DEBR0S4_11694g1_1</fullName>
    </submittedName>
</protein>
<evidence type="ECO:0000256" key="3">
    <source>
        <dbReference type="ARBA" id="ARBA00023242"/>
    </source>
</evidence>
<evidence type="ECO:0000313" key="5">
    <source>
        <dbReference type="Proteomes" id="UP000478008"/>
    </source>
</evidence>
<dbReference type="PANTHER" id="PTHR19411">
    <property type="entry name" value="PROTEIN BUD31-RELATED"/>
    <property type="match status" value="1"/>
</dbReference>
<organism evidence="4 5">
    <name type="scientific">Dekkera bruxellensis</name>
    <name type="common">Brettanomyces custersii</name>
    <dbReference type="NCBI Taxonomy" id="5007"/>
    <lineage>
        <taxon>Eukaryota</taxon>
        <taxon>Fungi</taxon>
        <taxon>Dikarya</taxon>
        <taxon>Ascomycota</taxon>
        <taxon>Saccharomycotina</taxon>
        <taxon>Pichiomycetes</taxon>
        <taxon>Pichiales</taxon>
        <taxon>Pichiaceae</taxon>
        <taxon>Brettanomyces</taxon>
    </lineage>
</organism>
<sequence length="157" mass="18493">MPKVSRNHRYKFKKEPPEGFSKIEHALNSFSEKMKEAEKQTLEVNRPKYESTWKITMLNHQRSRYIFDLYYKRKLISRKLYDWLIANKFADKELIAKWKKNGYEKLCCLQCIQVGNTNQQTTCICRVPKASMNGSDNEQGKHIRCKNCGCRGCASTD</sequence>
<gene>
    <name evidence="4" type="primary">BUD31</name>
    <name evidence="4" type="ORF">DEBR0S4_11694G</name>
</gene>
<dbReference type="EMBL" id="CABFWN010000004">
    <property type="protein sequence ID" value="VUG19148.1"/>
    <property type="molecule type" value="Genomic_DNA"/>
</dbReference>
<comment type="subcellular location">
    <subcellularLocation>
        <location evidence="1">Nucleus</location>
    </subcellularLocation>
</comment>
<keyword evidence="3" id="KW-0539">Nucleus</keyword>
<dbReference type="PANTHER" id="PTHR19411:SF0">
    <property type="entry name" value="PROTEIN BUD31 HOMOLOG"/>
    <property type="match status" value="1"/>
</dbReference>
<evidence type="ECO:0000313" key="4">
    <source>
        <dbReference type="EMBL" id="VUG19148.1"/>
    </source>
</evidence>